<evidence type="ECO:0000259" key="1">
    <source>
        <dbReference type="Pfam" id="PF07969"/>
    </source>
</evidence>
<dbReference type="GO" id="GO:0016812">
    <property type="term" value="F:hydrolase activity, acting on carbon-nitrogen (but not peptide) bonds, in cyclic amides"/>
    <property type="evidence" value="ECO:0007669"/>
    <property type="project" value="TreeGrafter"/>
</dbReference>
<dbReference type="Pfam" id="PF07969">
    <property type="entry name" value="Amidohydro_3"/>
    <property type="match status" value="1"/>
</dbReference>
<dbReference type="InterPro" id="IPR032466">
    <property type="entry name" value="Metal_Hydrolase"/>
</dbReference>
<accession>A0A6J6YPC3</accession>
<dbReference type="PANTHER" id="PTHR11647:SF1">
    <property type="entry name" value="COLLAPSIN RESPONSE MEDIATOR PROTEIN"/>
    <property type="match status" value="1"/>
</dbReference>
<reference evidence="2" key="1">
    <citation type="submission" date="2020-05" db="EMBL/GenBank/DDBJ databases">
        <authorList>
            <person name="Chiriac C."/>
            <person name="Salcher M."/>
            <person name="Ghai R."/>
            <person name="Kavagutti S V."/>
        </authorList>
    </citation>
    <scope>NUCLEOTIDE SEQUENCE</scope>
</reference>
<dbReference type="InterPro" id="IPR013108">
    <property type="entry name" value="Amidohydro_3"/>
</dbReference>
<dbReference type="SUPFAM" id="SSF51556">
    <property type="entry name" value="Metallo-dependent hydrolases"/>
    <property type="match status" value="1"/>
</dbReference>
<dbReference type="InterPro" id="IPR050378">
    <property type="entry name" value="Metallo-dep_Hydrolases_sf"/>
</dbReference>
<evidence type="ECO:0000313" key="2">
    <source>
        <dbReference type="EMBL" id="CAB4809006.1"/>
    </source>
</evidence>
<dbReference type="SUPFAM" id="SSF51338">
    <property type="entry name" value="Composite domain of metallo-dependent hydrolases"/>
    <property type="match status" value="2"/>
</dbReference>
<dbReference type="PANTHER" id="PTHR11647">
    <property type="entry name" value="HYDRANTOINASE/DIHYDROPYRIMIDINASE FAMILY MEMBER"/>
    <property type="match status" value="1"/>
</dbReference>
<organism evidence="2">
    <name type="scientific">freshwater metagenome</name>
    <dbReference type="NCBI Taxonomy" id="449393"/>
    <lineage>
        <taxon>unclassified sequences</taxon>
        <taxon>metagenomes</taxon>
        <taxon>ecological metagenomes</taxon>
    </lineage>
</organism>
<proteinExistence type="predicted"/>
<dbReference type="Gene3D" id="2.30.40.10">
    <property type="entry name" value="Urease, subunit C, domain 1"/>
    <property type="match status" value="1"/>
</dbReference>
<feature type="domain" description="Amidohydrolase 3" evidence="1">
    <location>
        <begin position="44"/>
        <end position="560"/>
    </location>
</feature>
<dbReference type="CDD" id="cd01297">
    <property type="entry name" value="D-aminoacylase"/>
    <property type="match status" value="1"/>
</dbReference>
<dbReference type="InterPro" id="IPR011059">
    <property type="entry name" value="Metal-dep_hydrolase_composite"/>
</dbReference>
<dbReference type="AlphaFoldDB" id="A0A6J6YPC3"/>
<dbReference type="GO" id="GO:0005829">
    <property type="term" value="C:cytosol"/>
    <property type="evidence" value="ECO:0007669"/>
    <property type="project" value="TreeGrafter"/>
</dbReference>
<dbReference type="Gene3D" id="3.20.20.140">
    <property type="entry name" value="Metal-dependent hydrolases"/>
    <property type="match status" value="2"/>
</dbReference>
<gene>
    <name evidence="2" type="ORF">UFOPK3004_01107</name>
</gene>
<name>A0A6J6YPC3_9ZZZZ</name>
<sequence length="578" mass="62872">MFDVIIRNGTVVDGTGAKSFVADIALQDGRIAEIATRIVAEATEVIDATGLIVTPGFVDIHTHFDGQVTWDDLLEPTSGHGVTTIVMGNCGVGFAPVRPGSEEWLVQLMEGVEDIPGTALHEGITWGWETFPEYLDVIEKHNYSIDISAYVPHASVRAYVMGERGAKNEAATAQDIAQMAQIVREAREAGAVGFSTSRTLNHKARDGEPVPGTFAALDELNGIADGLVAAGGGMFEVAPQGLEFDRPVFLSEVEWMASLAERTGLPVSFAMLQNELNADSWREALEVVDRVNGQGGRMHPQIAARPFGMMIGWDGYHFFQKRPTFIALSEKLSSEDLRRELARPEVKAQILSEEDSAPDASKQFDSIGTFLLSMLDKMYSMGDTPDYEPGPQQLVTNMAEAVGVDPVSFAYDLLNKDGGRSFLMLPFFNYVGGTQDAIYEMLKHPATVSGLSDGGAHVRMICDASIPTYVLSHWARDRHRGPKLTIEEAVKVQTLDTAKVMGFDDRGQLTVGKKADINIIDMEHLALGFPHAEDDLPAGGRRLLQTATGYVATIVNGVVTRRHGVDTGERPGRLVRSR</sequence>
<protein>
    <submittedName>
        <fullName evidence="2">Unannotated protein</fullName>
    </submittedName>
</protein>
<dbReference type="EMBL" id="CAFAAL010000099">
    <property type="protein sequence ID" value="CAB4809006.1"/>
    <property type="molecule type" value="Genomic_DNA"/>
</dbReference>